<dbReference type="InterPro" id="IPR000719">
    <property type="entry name" value="Prot_kinase_dom"/>
</dbReference>
<keyword evidence="1" id="KW-0547">Nucleotide-binding</keyword>
<keyword evidence="6" id="KW-1185">Reference proteome</keyword>
<dbReference type="SMART" id="SM00220">
    <property type="entry name" value="S_TKc"/>
    <property type="match status" value="1"/>
</dbReference>
<evidence type="ECO:0000313" key="5">
    <source>
        <dbReference type="EMBL" id="WIA16660.1"/>
    </source>
</evidence>
<dbReference type="Pfam" id="PF00069">
    <property type="entry name" value="Pkinase"/>
    <property type="match status" value="1"/>
</dbReference>
<dbReference type="PROSITE" id="PS50011">
    <property type="entry name" value="PROTEIN_KINASE_DOM"/>
    <property type="match status" value="1"/>
</dbReference>
<sequence length="459" mass="48652">MVDLQKLQELEQRVADLNALAELGKVYQDSLALSAQLRNLSSFRLQQDKVLGRGSLAVVQEGEYAGDSVAVKLLPIGSVFAEDSRKEACLALCLHHPNIVRVVGVHLVEVEAKPYLALVQETAPGGDLGWQIEDCDFHTGRGGSASMDVALKLLLDAARGLAYMHDVDVVHGDVKSRNLLVFYEDEDDDADANTDGADEAAQENGNAAAANSSKKQQQQGEGDREVVWALKWCDFGVSFRAAEAPDGILRTVTGTPGFRAPEVMDIGWGKAADTYAFGVIAWQLLTGGKPIVYDREWRMHMPNPDLLRCDRVGGEEEPPRALQDLVWSCGSYSAKDRPSMREVVDKLEDIAMQRLQKRQAEQQAQQADADAAAATAEAAKEAAAEQAADAAAQQQRNEDAAAAAAAEAKAAAAAAQAAADAAAMPPPAAAAAAAADASHATCPTCQQPNARVGICGSAI</sequence>
<feature type="region of interest" description="Disordered" evidence="3">
    <location>
        <begin position="358"/>
        <end position="380"/>
    </location>
</feature>
<reference evidence="5 6" key="1">
    <citation type="submission" date="2023-05" db="EMBL/GenBank/DDBJ databases">
        <title>A 100% complete, gapless, phased diploid assembly of the Scenedesmus obliquus UTEX 3031 genome.</title>
        <authorList>
            <person name="Biondi T.C."/>
            <person name="Hanschen E.R."/>
            <person name="Kwon T."/>
            <person name="Eng W."/>
            <person name="Kruse C.P.S."/>
            <person name="Koehler S.I."/>
            <person name="Kunde Y."/>
            <person name="Gleasner C.D."/>
            <person name="You Mak K.T."/>
            <person name="Polle J."/>
            <person name="Hovde B.T."/>
            <person name="Starkenburg S.R."/>
        </authorList>
    </citation>
    <scope>NUCLEOTIDE SEQUENCE [LARGE SCALE GENOMIC DNA]</scope>
    <source>
        <strain evidence="5 6">DOE0152z</strain>
    </source>
</reference>
<feature type="domain" description="Protein kinase" evidence="4">
    <location>
        <begin position="45"/>
        <end position="352"/>
    </location>
</feature>
<dbReference type="Gene3D" id="1.10.510.10">
    <property type="entry name" value="Transferase(Phosphotransferase) domain 1"/>
    <property type="match status" value="1"/>
</dbReference>
<dbReference type="PROSITE" id="PS00108">
    <property type="entry name" value="PROTEIN_KINASE_ST"/>
    <property type="match status" value="1"/>
</dbReference>
<gene>
    <name evidence="5" type="ORF">OEZ85_013323</name>
</gene>
<dbReference type="InterPro" id="IPR051681">
    <property type="entry name" value="Ser/Thr_Kinases-Pseudokinases"/>
</dbReference>
<dbReference type="SUPFAM" id="SSF56112">
    <property type="entry name" value="Protein kinase-like (PK-like)"/>
    <property type="match status" value="1"/>
</dbReference>
<dbReference type="InterPro" id="IPR011009">
    <property type="entry name" value="Kinase-like_dom_sf"/>
</dbReference>
<name>A0ABY8U5M0_TETOB</name>
<dbReference type="InterPro" id="IPR008271">
    <property type="entry name" value="Ser/Thr_kinase_AS"/>
</dbReference>
<accession>A0ABY8U5M0</accession>
<dbReference type="Proteomes" id="UP001244341">
    <property type="component" value="Chromosome 7b"/>
</dbReference>
<feature type="region of interest" description="Disordered" evidence="3">
    <location>
        <begin position="189"/>
        <end position="221"/>
    </location>
</feature>
<feature type="compositionally biased region" description="Low complexity" evidence="3">
    <location>
        <begin position="202"/>
        <end position="220"/>
    </location>
</feature>
<organism evidence="5 6">
    <name type="scientific">Tetradesmus obliquus</name>
    <name type="common">Green alga</name>
    <name type="synonym">Acutodesmus obliquus</name>
    <dbReference type="NCBI Taxonomy" id="3088"/>
    <lineage>
        <taxon>Eukaryota</taxon>
        <taxon>Viridiplantae</taxon>
        <taxon>Chlorophyta</taxon>
        <taxon>core chlorophytes</taxon>
        <taxon>Chlorophyceae</taxon>
        <taxon>CS clade</taxon>
        <taxon>Sphaeropleales</taxon>
        <taxon>Scenedesmaceae</taxon>
        <taxon>Tetradesmus</taxon>
    </lineage>
</organism>
<dbReference type="EMBL" id="CP126214">
    <property type="protein sequence ID" value="WIA16660.1"/>
    <property type="molecule type" value="Genomic_DNA"/>
</dbReference>
<evidence type="ECO:0000256" key="3">
    <source>
        <dbReference type="SAM" id="MobiDB-lite"/>
    </source>
</evidence>
<protein>
    <recommendedName>
        <fullName evidence="4">Protein kinase domain-containing protein</fullName>
    </recommendedName>
</protein>
<evidence type="ECO:0000256" key="1">
    <source>
        <dbReference type="ARBA" id="ARBA00022741"/>
    </source>
</evidence>
<feature type="compositionally biased region" description="Low complexity" evidence="3">
    <location>
        <begin position="361"/>
        <end position="377"/>
    </location>
</feature>
<proteinExistence type="predicted"/>
<keyword evidence="2" id="KW-0067">ATP-binding</keyword>
<evidence type="ECO:0000259" key="4">
    <source>
        <dbReference type="PROSITE" id="PS50011"/>
    </source>
</evidence>
<dbReference type="PANTHER" id="PTHR44329">
    <property type="entry name" value="SERINE/THREONINE-PROTEIN KINASE TNNI3K-RELATED"/>
    <property type="match status" value="1"/>
</dbReference>
<evidence type="ECO:0000256" key="2">
    <source>
        <dbReference type="ARBA" id="ARBA00022840"/>
    </source>
</evidence>
<dbReference type="Gene3D" id="3.30.200.20">
    <property type="entry name" value="Phosphorylase Kinase, domain 1"/>
    <property type="match status" value="1"/>
</dbReference>
<evidence type="ECO:0000313" key="6">
    <source>
        <dbReference type="Proteomes" id="UP001244341"/>
    </source>
</evidence>
<dbReference type="PANTHER" id="PTHR44329:SF298">
    <property type="entry name" value="MIXED LINEAGE KINASE DOMAIN-LIKE PROTEIN"/>
    <property type="match status" value="1"/>
</dbReference>
<feature type="compositionally biased region" description="Acidic residues" evidence="3">
    <location>
        <begin position="189"/>
        <end position="201"/>
    </location>
</feature>